<feature type="transmembrane region" description="Helical" evidence="1">
    <location>
        <begin position="7"/>
        <end position="26"/>
    </location>
</feature>
<evidence type="ECO:0000313" key="4">
    <source>
        <dbReference type="Proteomes" id="UP000231962"/>
    </source>
</evidence>
<evidence type="ECO:0000313" key="2">
    <source>
        <dbReference type="EMBL" id="PJZ68918.1"/>
    </source>
</evidence>
<reference evidence="4 5" key="1">
    <citation type="submission" date="2017-07" db="EMBL/GenBank/DDBJ databases">
        <title>Leptospira spp. isolated from tropical soils.</title>
        <authorList>
            <person name="Thibeaux R."/>
            <person name="Iraola G."/>
            <person name="Ferres I."/>
            <person name="Bierque E."/>
            <person name="Girault D."/>
            <person name="Soupe-Gilbert M.-E."/>
            <person name="Picardeau M."/>
            <person name="Goarant C."/>
        </authorList>
    </citation>
    <scope>NUCLEOTIDE SEQUENCE [LARGE SCALE GENOMIC DNA]</scope>
    <source>
        <strain evidence="3 5">FH1-B-B1</strain>
        <strain evidence="2 4">FH1-B-C1</strain>
    </source>
</reference>
<dbReference type="Proteomes" id="UP000231990">
    <property type="component" value="Unassembled WGS sequence"/>
</dbReference>
<evidence type="ECO:0000313" key="5">
    <source>
        <dbReference type="Proteomes" id="UP000231990"/>
    </source>
</evidence>
<sequence>MRLNWDKIAGVILSTALFYAVGLMVWKNWTAFTNICPITDLLTWDENIRLNVVLDQYQDFKEWKIWRGFLPFLESPTWPPLRSILSLVLLFLPGEWSITWKDSFLGLTFYALCFPTILYTTFKITKSLSFSSLVSLFVLAMTLHTSETPSYSLSSMLETQGMLVLLWVYYSLYKLYSETRTVPAGEELPKGSKSKILVSVSLILLFFTKYPYGLLLFISIFIYECLSRFPEVIGFFRFALRKHYKGIRLVFLFLVVGAVLSLPVLRVLTNWNLDQRSFKKVLYFLTVLLFLDFNYFLYSSRAGVKRYAPPSLRILYIFAILPCFLWLFANPDRVMSLVNAQMIVNEFVTSFILSLFESPTGKLPVSHVFQNPWIFRIFFFGISGIIATWFFFKVSGRSLLWQTESSEFAEASISTKHTPEPSQGWIDSKLAKLESVSWPKVFLDPLFAITAIVFLQYIVIDATTGNKQLRHVFYPLPALLWMLSLWSFRAILGSSQKFKIACLAISIICFGSGLSLFASEGGLLRTSYSQIQYFCLKGFRVDAFQPARDLAGEISEEGKYILLNAFHEDENFQKPGRILASEFDLLFRLKTLEKGKVRNDSKYQWKNWNEFERLLFVGPECSLSEKMTQRIHTMDVSLQEIREIKHPSGLYCMKEFQIRRSVK</sequence>
<feature type="transmembrane region" description="Helical" evidence="1">
    <location>
        <begin position="196"/>
        <end position="226"/>
    </location>
</feature>
<organism evidence="3 5">
    <name type="scientific">Leptospira perolatii</name>
    <dbReference type="NCBI Taxonomy" id="2023191"/>
    <lineage>
        <taxon>Bacteria</taxon>
        <taxon>Pseudomonadati</taxon>
        <taxon>Spirochaetota</taxon>
        <taxon>Spirochaetia</taxon>
        <taxon>Leptospirales</taxon>
        <taxon>Leptospiraceae</taxon>
        <taxon>Leptospira</taxon>
    </lineage>
</organism>
<evidence type="ECO:0000256" key="1">
    <source>
        <dbReference type="SAM" id="Phobius"/>
    </source>
</evidence>
<accession>A0A2M9ZND7</accession>
<keyword evidence="1" id="KW-1133">Transmembrane helix</keyword>
<protein>
    <submittedName>
        <fullName evidence="3">Uncharacterized protein</fullName>
    </submittedName>
</protein>
<dbReference type="RefSeq" id="WP_100714609.1">
    <property type="nucleotide sequence ID" value="NZ_NPDY01000014.1"/>
</dbReference>
<keyword evidence="1" id="KW-0472">Membrane</keyword>
<feature type="transmembrane region" description="Helical" evidence="1">
    <location>
        <begin position="157"/>
        <end position="176"/>
    </location>
</feature>
<comment type="caution">
    <text evidence="3">The sequence shown here is derived from an EMBL/GenBank/DDBJ whole genome shotgun (WGS) entry which is preliminary data.</text>
</comment>
<name>A0A2M9ZND7_9LEPT</name>
<dbReference type="Proteomes" id="UP000231962">
    <property type="component" value="Unassembled WGS sequence"/>
</dbReference>
<feature type="transmembrane region" description="Helical" evidence="1">
    <location>
        <begin position="104"/>
        <end position="122"/>
    </location>
</feature>
<keyword evidence="4" id="KW-1185">Reference proteome</keyword>
<feature type="transmembrane region" description="Helical" evidence="1">
    <location>
        <begin position="281"/>
        <end position="298"/>
    </location>
</feature>
<feature type="transmembrane region" description="Helical" evidence="1">
    <location>
        <begin position="373"/>
        <end position="392"/>
    </location>
</feature>
<gene>
    <name evidence="2" type="ORF">CH360_13630</name>
    <name evidence="3" type="ORF">CH373_08085</name>
</gene>
<dbReference type="OrthoDB" id="343257at2"/>
<feature type="transmembrane region" description="Helical" evidence="1">
    <location>
        <begin position="500"/>
        <end position="518"/>
    </location>
</feature>
<proteinExistence type="predicted"/>
<feature type="transmembrane region" description="Helical" evidence="1">
    <location>
        <begin position="128"/>
        <end position="145"/>
    </location>
</feature>
<feature type="transmembrane region" description="Helical" evidence="1">
    <location>
        <begin position="472"/>
        <end position="488"/>
    </location>
</feature>
<feature type="transmembrane region" description="Helical" evidence="1">
    <location>
        <begin position="247"/>
        <end position="269"/>
    </location>
</feature>
<evidence type="ECO:0000313" key="3">
    <source>
        <dbReference type="EMBL" id="PJZ73463.1"/>
    </source>
</evidence>
<feature type="transmembrane region" description="Helical" evidence="1">
    <location>
        <begin position="310"/>
        <end position="329"/>
    </location>
</feature>
<feature type="transmembrane region" description="Helical" evidence="1">
    <location>
        <begin position="441"/>
        <end position="460"/>
    </location>
</feature>
<dbReference type="EMBL" id="NPDZ01000004">
    <property type="protein sequence ID" value="PJZ73463.1"/>
    <property type="molecule type" value="Genomic_DNA"/>
</dbReference>
<dbReference type="AlphaFoldDB" id="A0A2M9ZND7"/>
<keyword evidence="1" id="KW-0812">Transmembrane</keyword>
<dbReference type="EMBL" id="NPDY01000014">
    <property type="protein sequence ID" value="PJZ68918.1"/>
    <property type="molecule type" value="Genomic_DNA"/>
</dbReference>